<evidence type="ECO:0000256" key="6">
    <source>
        <dbReference type="SAM" id="MobiDB-lite"/>
    </source>
</evidence>
<feature type="compositionally biased region" description="Basic and acidic residues" evidence="6">
    <location>
        <begin position="492"/>
        <end position="506"/>
    </location>
</feature>
<name>A0A6P8ESN3_CLUHA</name>
<feature type="transmembrane region" description="Helical" evidence="7">
    <location>
        <begin position="315"/>
        <end position="335"/>
    </location>
</feature>
<evidence type="ECO:0000256" key="2">
    <source>
        <dbReference type="ARBA" id="ARBA00022692"/>
    </source>
</evidence>
<feature type="transmembrane region" description="Helical" evidence="7">
    <location>
        <begin position="218"/>
        <end position="239"/>
    </location>
</feature>
<keyword evidence="2 7" id="KW-0812">Transmembrane</keyword>
<evidence type="ECO:0000256" key="4">
    <source>
        <dbReference type="ARBA" id="ARBA00023136"/>
    </source>
</evidence>
<feature type="chain" id="PRO_5028236250" evidence="8">
    <location>
        <begin position="23"/>
        <end position="816"/>
    </location>
</feature>
<proteinExistence type="predicted"/>
<dbReference type="GO" id="GO:0016020">
    <property type="term" value="C:membrane"/>
    <property type="evidence" value="ECO:0007669"/>
    <property type="project" value="UniProtKB-SubCell"/>
</dbReference>
<dbReference type="AlphaFoldDB" id="A0A6P8ESN3"/>
<reference evidence="10" key="1">
    <citation type="submission" date="2025-08" db="UniProtKB">
        <authorList>
            <consortium name="RefSeq"/>
        </authorList>
    </citation>
    <scope>IDENTIFICATION</scope>
</reference>
<dbReference type="InterPro" id="IPR036259">
    <property type="entry name" value="MFS_trans_sf"/>
</dbReference>
<feature type="transmembrane region" description="Helical" evidence="7">
    <location>
        <begin position="21"/>
        <end position="43"/>
    </location>
</feature>
<evidence type="ECO:0000256" key="8">
    <source>
        <dbReference type="SAM" id="SignalP"/>
    </source>
</evidence>
<feature type="transmembrane region" description="Helical" evidence="7">
    <location>
        <begin position="92"/>
        <end position="110"/>
    </location>
</feature>
<dbReference type="KEGG" id="char:105899400"/>
<dbReference type="SUPFAM" id="SSF103473">
    <property type="entry name" value="MFS general substrate transporter"/>
    <property type="match status" value="1"/>
</dbReference>
<feature type="region of interest" description="Disordered" evidence="6">
    <location>
        <begin position="454"/>
        <end position="513"/>
    </location>
</feature>
<feature type="transmembrane region" description="Helical" evidence="7">
    <location>
        <begin position="179"/>
        <end position="197"/>
    </location>
</feature>
<dbReference type="RefSeq" id="XP_031419208.1">
    <property type="nucleotide sequence ID" value="XM_031563348.2"/>
</dbReference>
<feature type="transmembrane region" description="Helical" evidence="7">
    <location>
        <begin position="347"/>
        <end position="367"/>
    </location>
</feature>
<keyword evidence="9" id="KW-1185">Reference proteome</keyword>
<evidence type="ECO:0000313" key="9">
    <source>
        <dbReference type="Proteomes" id="UP000515152"/>
    </source>
</evidence>
<feature type="compositionally biased region" description="Low complexity" evidence="6">
    <location>
        <begin position="419"/>
        <end position="432"/>
    </location>
</feature>
<accession>A0A6P8ESN3</accession>
<protein>
    <submittedName>
        <fullName evidence="10">Uncharacterized protein LOC105899400</fullName>
    </submittedName>
</protein>
<gene>
    <name evidence="10" type="primary">LOC105899400</name>
</gene>
<feature type="transmembrane region" description="Helical" evidence="7">
    <location>
        <begin position="63"/>
        <end position="85"/>
    </location>
</feature>
<dbReference type="InterPro" id="IPR005828">
    <property type="entry name" value="MFS_sugar_transport-like"/>
</dbReference>
<dbReference type="GeneID" id="105899400"/>
<dbReference type="Proteomes" id="UP000515152">
    <property type="component" value="Chromosome 25"/>
</dbReference>
<dbReference type="OrthoDB" id="6884957at2759"/>
<evidence type="ECO:0000256" key="1">
    <source>
        <dbReference type="ARBA" id="ARBA00004141"/>
    </source>
</evidence>
<sequence>MVMWSNTALRLVSCARFRWLNGVYLCEFLCMCVCVCVCPNAGIENPTLISLSGIELCLPGWRFSMTMVANFVVLGGQMLMPGLAVLCGDWQVLQAVIICPLFLMLSYIWIFPESLRWLLATQQYARSKWLMTRIAKKNKANLEKDADELMTELHQALQKKPKKTCIVKMVGTRNLWKNIVVLCVNSLTGYGIHHCFARSMMYQEAQETTMFHNFYADYYVMAGIAVASCIALCPAVGLMGRRGGLLMFMIITALASLLQLGLLNLLGKYSVQLNIERSDTLKTNFSVAFSIIGMFSSHAVSNLSIFFCAEITPTVIRGGGLGLVLASAGFGMLTAPIMELHDQKGYFLHHVIFACCTLICIICILLLPETRYQPLPETLEEGEGYTRQPPRKLGEQHFLLTRSDSRDYTRVRDTPPHEAAATAASTMDSTASSAVDLTMPSVLVKEDVTIQPAAADAPDSKMKPPAVEDAKPCTAAPATEKAEESLTTEIATEDHPTDTHAKEHPISDATEPIQLTSIEPELTLDSSTPLLINSIIVNSPSDPVPDLTPPFSPTPPDIDSVSPAKIESPTAHVTDAVPMAKNDMIGSDLIASSSPDPVAQATLINASSPAIGNTPAHVASDHSLPPDMETNISFMNDTIAPSAVDITSHSSSDPALSPAHDTLAPPVTDHSTSGVVDSVPLTLVDSPVPTLKESLPATIPPVPSSSPPLSRDFVSLSIIPPSPMDPTITPVSTTPCHVGAAPTPTPIPSPTPTPLLTVDSTTPLVTDTFQDLAADSAVPSPPGTSPPFSMDCTVSTPIDSGLTAADAATANGVASS</sequence>
<dbReference type="Pfam" id="PF00083">
    <property type="entry name" value="Sugar_tr"/>
    <property type="match status" value="1"/>
</dbReference>
<feature type="compositionally biased region" description="Basic and acidic residues" evidence="6">
    <location>
        <begin position="458"/>
        <end position="471"/>
    </location>
</feature>
<feature type="transmembrane region" description="Helical" evidence="7">
    <location>
        <begin position="287"/>
        <end position="309"/>
    </location>
</feature>
<feature type="transmembrane region" description="Helical" evidence="7">
    <location>
        <begin position="245"/>
        <end position="266"/>
    </location>
</feature>
<feature type="region of interest" description="Disordered" evidence="6">
    <location>
        <begin position="408"/>
        <end position="432"/>
    </location>
</feature>
<keyword evidence="8" id="KW-0732">Signal</keyword>
<keyword evidence="5" id="KW-0175">Coiled coil</keyword>
<feature type="signal peptide" evidence="8">
    <location>
        <begin position="1"/>
        <end position="22"/>
    </location>
</feature>
<comment type="subcellular location">
    <subcellularLocation>
        <location evidence="1">Membrane</location>
        <topology evidence="1">Multi-pass membrane protein</topology>
    </subcellularLocation>
</comment>
<evidence type="ECO:0000256" key="3">
    <source>
        <dbReference type="ARBA" id="ARBA00022989"/>
    </source>
</evidence>
<organism evidence="9 10">
    <name type="scientific">Clupea harengus</name>
    <name type="common">Atlantic herring</name>
    <dbReference type="NCBI Taxonomy" id="7950"/>
    <lineage>
        <taxon>Eukaryota</taxon>
        <taxon>Metazoa</taxon>
        <taxon>Chordata</taxon>
        <taxon>Craniata</taxon>
        <taxon>Vertebrata</taxon>
        <taxon>Euteleostomi</taxon>
        <taxon>Actinopterygii</taxon>
        <taxon>Neopterygii</taxon>
        <taxon>Teleostei</taxon>
        <taxon>Clupei</taxon>
        <taxon>Clupeiformes</taxon>
        <taxon>Clupeoidei</taxon>
        <taxon>Clupeidae</taxon>
        <taxon>Clupea</taxon>
    </lineage>
</organism>
<dbReference type="GO" id="GO:0022857">
    <property type="term" value="F:transmembrane transporter activity"/>
    <property type="evidence" value="ECO:0007669"/>
    <property type="project" value="InterPro"/>
</dbReference>
<evidence type="ECO:0000256" key="7">
    <source>
        <dbReference type="SAM" id="Phobius"/>
    </source>
</evidence>
<dbReference type="PANTHER" id="PTHR24064">
    <property type="entry name" value="SOLUTE CARRIER FAMILY 22 MEMBER"/>
    <property type="match status" value="1"/>
</dbReference>
<keyword evidence="4 7" id="KW-0472">Membrane</keyword>
<evidence type="ECO:0000256" key="5">
    <source>
        <dbReference type="SAM" id="Coils"/>
    </source>
</evidence>
<dbReference type="Gene3D" id="1.20.1250.20">
    <property type="entry name" value="MFS general substrate transporter like domains"/>
    <property type="match status" value="1"/>
</dbReference>
<keyword evidence="3 7" id="KW-1133">Transmembrane helix</keyword>
<feature type="coiled-coil region" evidence="5">
    <location>
        <begin position="132"/>
        <end position="159"/>
    </location>
</feature>
<evidence type="ECO:0000313" key="10">
    <source>
        <dbReference type="RefSeq" id="XP_031419208.1"/>
    </source>
</evidence>